<accession>A0ABQ8SFP2</accession>
<dbReference type="InterPro" id="IPR036397">
    <property type="entry name" value="RNaseH_sf"/>
</dbReference>
<dbReference type="Proteomes" id="UP001148838">
    <property type="component" value="Unassembled WGS sequence"/>
</dbReference>
<dbReference type="PANTHER" id="PTHR47326:SF1">
    <property type="entry name" value="HTH PSQ-TYPE DOMAIN-CONTAINING PROTEIN"/>
    <property type="match status" value="1"/>
</dbReference>
<keyword evidence="2" id="KW-1185">Reference proteome</keyword>
<reference evidence="1 2" key="1">
    <citation type="journal article" date="2022" name="Allergy">
        <title>Genome assembly and annotation of Periplaneta americana reveal a comprehensive cockroach allergen profile.</title>
        <authorList>
            <person name="Wang L."/>
            <person name="Xiong Q."/>
            <person name="Saelim N."/>
            <person name="Wang L."/>
            <person name="Nong W."/>
            <person name="Wan A.T."/>
            <person name="Shi M."/>
            <person name="Liu X."/>
            <person name="Cao Q."/>
            <person name="Hui J.H.L."/>
            <person name="Sookrung N."/>
            <person name="Leung T.F."/>
            <person name="Tungtrongchitr A."/>
            <person name="Tsui S.K.W."/>
        </authorList>
    </citation>
    <scope>NUCLEOTIDE SEQUENCE [LARGE SCALE GENOMIC DNA]</scope>
    <source>
        <strain evidence="1">PWHHKU_190912</strain>
    </source>
</reference>
<evidence type="ECO:0008006" key="3">
    <source>
        <dbReference type="Google" id="ProtNLM"/>
    </source>
</evidence>
<sequence length="451" mass="53272">MVYALQERTEIILIYGAESRCARRTARAFNERYPEKNVSHRFEETGSVCNKANGQPRKRDETSQIEILGQFINEPTTSIPKVAAVTKISVGSIHKVLKVNNFFPYKIQSHQQLSEDDFDRRVEFCEQMSQRIENQVNEGNVVLNEQNLYFKQDGVPPHYAVPVRQRLDRRVPGKWIGRRGIVEWSARSPDLTPLDFFLWDNLKSVVYIPPSENIREVKNRITQEFNRIKYGSNDSRRKNNKVPYIRFADDIALLAEEIIVRDTLPELNDSCEHYGMKINGNKAKTLVIGRKIKKVNLRILNEAVEQVDRFEYLGCTVSNNMSWSQEVKRRMTMANEAFNRKRMNIEIYGRIFTKFVEQVEDIELKKSYFQQCDDTTGYTNWDHKRNEDVMEELQLEPVINHVKHYQNNWINHLHRMHRERIPKVMLHYRPNGKRSLGRPKKRWIENSTVRS</sequence>
<name>A0ABQ8SFP2_PERAM</name>
<dbReference type="EMBL" id="JAJSOF020000029">
    <property type="protein sequence ID" value="KAJ4432472.1"/>
    <property type="molecule type" value="Genomic_DNA"/>
</dbReference>
<evidence type="ECO:0000313" key="2">
    <source>
        <dbReference type="Proteomes" id="UP001148838"/>
    </source>
</evidence>
<protein>
    <recommendedName>
        <fullName evidence="3">DUF4817 domain-containing protein</fullName>
    </recommendedName>
</protein>
<organism evidence="1 2">
    <name type="scientific">Periplaneta americana</name>
    <name type="common">American cockroach</name>
    <name type="synonym">Blatta americana</name>
    <dbReference type="NCBI Taxonomy" id="6978"/>
    <lineage>
        <taxon>Eukaryota</taxon>
        <taxon>Metazoa</taxon>
        <taxon>Ecdysozoa</taxon>
        <taxon>Arthropoda</taxon>
        <taxon>Hexapoda</taxon>
        <taxon>Insecta</taxon>
        <taxon>Pterygota</taxon>
        <taxon>Neoptera</taxon>
        <taxon>Polyneoptera</taxon>
        <taxon>Dictyoptera</taxon>
        <taxon>Blattodea</taxon>
        <taxon>Blattoidea</taxon>
        <taxon>Blattidae</taxon>
        <taxon>Blattinae</taxon>
        <taxon>Periplaneta</taxon>
    </lineage>
</organism>
<proteinExistence type="predicted"/>
<gene>
    <name evidence="1" type="ORF">ANN_21091</name>
</gene>
<dbReference type="Gene3D" id="3.30.420.10">
    <property type="entry name" value="Ribonuclease H-like superfamily/Ribonuclease H"/>
    <property type="match status" value="1"/>
</dbReference>
<comment type="caution">
    <text evidence="1">The sequence shown here is derived from an EMBL/GenBank/DDBJ whole genome shotgun (WGS) entry which is preliminary data.</text>
</comment>
<evidence type="ECO:0000313" key="1">
    <source>
        <dbReference type="EMBL" id="KAJ4432472.1"/>
    </source>
</evidence>
<dbReference type="PANTHER" id="PTHR47326">
    <property type="entry name" value="TRANSPOSABLE ELEMENT TC3 TRANSPOSASE-LIKE PROTEIN"/>
    <property type="match status" value="1"/>
</dbReference>